<dbReference type="AlphaFoldDB" id="A0A1H6D9D4"/>
<dbReference type="OrthoDB" id="242375at2"/>
<organism evidence="1 2">
    <name type="scientific">Actinacidiphila yanglinensis</name>
    <dbReference type="NCBI Taxonomy" id="310779"/>
    <lineage>
        <taxon>Bacteria</taxon>
        <taxon>Bacillati</taxon>
        <taxon>Actinomycetota</taxon>
        <taxon>Actinomycetes</taxon>
        <taxon>Kitasatosporales</taxon>
        <taxon>Streptomycetaceae</taxon>
        <taxon>Actinacidiphila</taxon>
    </lineage>
</organism>
<protein>
    <submittedName>
        <fullName evidence="1">Methane oxygenase PmoA</fullName>
    </submittedName>
</protein>
<keyword evidence="2" id="KW-1185">Reference proteome</keyword>
<reference evidence="1 2" key="1">
    <citation type="submission" date="2016-10" db="EMBL/GenBank/DDBJ databases">
        <authorList>
            <person name="de Groot N.N."/>
        </authorList>
    </citation>
    <scope>NUCLEOTIDE SEQUENCE [LARGE SCALE GENOMIC DNA]</scope>
    <source>
        <strain evidence="1 2">CGMCC 4.2023</strain>
    </source>
</reference>
<dbReference type="InterPro" id="IPR029475">
    <property type="entry name" value="DUF6807"/>
</dbReference>
<evidence type="ECO:0000313" key="2">
    <source>
        <dbReference type="Proteomes" id="UP000236754"/>
    </source>
</evidence>
<gene>
    <name evidence="1" type="ORF">SAMN05216223_112169</name>
</gene>
<proteinExistence type="predicted"/>
<accession>A0A1H6D9D4</accession>
<dbReference type="EMBL" id="FNVU01000012">
    <property type="protein sequence ID" value="SEG81116.1"/>
    <property type="molecule type" value="Genomic_DNA"/>
</dbReference>
<sequence length="307" mass="33304">MADLPFAIRDDPAHTRLTVTAAGTDVACYVYRPDTRVEEAPKPYVFPLATLSGAPLGGYRPWDHRWHKGLQMTWSYVSGENFWGGPTFERGAAGDGYVWRRNHGRQEHVAFEAWGSAAPDVTVHQRLRWIASTGAAWLDEARTLRFHGADAARGLWAMDFRTTLSNTRGAPLVLGSPTTQGRPNAGYTGLFWRGPRAWTGAAVVAAGGRHGEAVMGERAAWVAVAGPHDERDGGATVLAFAGHSSAPGPISWFVRSTAYACLNPSPAFDAPVDLEPGASLDLSHRFVFADRILDRNELEPLAAEFAL</sequence>
<dbReference type="RefSeq" id="WP_103888450.1">
    <property type="nucleotide sequence ID" value="NZ_FNVU01000012.1"/>
</dbReference>
<dbReference type="Pfam" id="PF14100">
    <property type="entry name" value="DUF6807"/>
    <property type="match status" value="1"/>
</dbReference>
<evidence type="ECO:0000313" key="1">
    <source>
        <dbReference type="EMBL" id="SEG81116.1"/>
    </source>
</evidence>
<dbReference type="Proteomes" id="UP000236754">
    <property type="component" value="Unassembled WGS sequence"/>
</dbReference>
<name>A0A1H6D9D4_9ACTN</name>